<evidence type="ECO:0000313" key="2">
    <source>
        <dbReference type="EMBL" id="EEZ60395.1"/>
    </source>
</evidence>
<dbReference type="AlphaFoldDB" id="D0WJ47"/>
<accession>D0WJ47</accession>
<gene>
    <name evidence="2" type="ORF">HMPREF0762_01872</name>
</gene>
<dbReference type="HOGENOM" id="CLU_3140742_0_0_11"/>
<name>D0WJ47_SLAES</name>
<sequence length="49" mass="5260">MQRVRRRAPAPCVRMPGRASPRGLCPEGNGALTKGGESSGAACFHRRPR</sequence>
<dbReference type="EMBL" id="ACUX02000019">
    <property type="protein sequence ID" value="EEZ60395.1"/>
    <property type="molecule type" value="Genomic_DNA"/>
</dbReference>
<reference evidence="2" key="1">
    <citation type="submission" date="2009-10" db="EMBL/GenBank/DDBJ databases">
        <authorList>
            <person name="Weinstock G."/>
            <person name="Sodergren E."/>
            <person name="Clifton S."/>
            <person name="Fulton L."/>
            <person name="Fulton B."/>
            <person name="Courtney L."/>
            <person name="Fronick C."/>
            <person name="Harrison M."/>
            <person name="Strong C."/>
            <person name="Farmer C."/>
            <person name="Delahaunty K."/>
            <person name="Markovic C."/>
            <person name="Hall O."/>
            <person name="Minx P."/>
            <person name="Tomlinson C."/>
            <person name="Mitreva M."/>
            <person name="Nelson J."/>
            <person name="Hou S."/>
            <person name="Wollam A."/>
            <person name="Pepin K.H."/>
            <person name="Johnson M."/>
            <person name="Bhonagiri V."/>
            <person name="Nash W.E."/>
            <person name="Warren W."/>
            <person name="Chinwalla A."/>
            <person name="Mardis E.R."/>
            <person name="Wilson R.K."/>
        </authorList>
    </citation>
    <scope>NUCLEOTIDE SEQUENCE [LARGE SCALE GENOMIC DNA]</scope>
    <source>
        <strain evidence="2">ATCC 700122</strain>
    </source>
</reference>
<keyword evidence="3" id="KW-1185">Reference proteome</keyword>
<evidence type="ECO:0000313" key="3">
    <source>
        <dbReference type="Proteomes" id="UP000006001"/>
    </source>
</evidence>
<protein>
    <submittedName>
        <fullName evidence="2">Uncharacterized protein</fullName>
    </submittedName>
</protein>
<evidence type="ECO:0000256" key="1">
    <source>
        <dbReference type="SAM" id="MobiDB-lite"/>
    </source>
</evidence>
<comment type="caution">
    <text evidence="2">The sequence shown here is derived from an EMBL/GenBank/DDBJ whole genome shotgun (WGS) entry which is preliminary data.</text>
</comment>
<dbReference type="STRING" id="649764.HMPREF0762_01872"/>
<feature type="region of interest" description="Disordered" evidence="1">
    <location>
        <begin position="1"/>
        <end position="49"/>
    </location>
</feature>
<organism evidence="2 3">
    <name type="scientific">Slackia exigua (strain ATCC 700122 / DSM 15923 / CIP 105133 / JCM 11022 / KCTC 5966 / S-7)</name>
    <dbReference type="NCBI Taxonomy" id="649764"/>
    <lineage>
        <taxon>Bacteria</taxon>
        <taxon>Bacillati</taxon>
        <taxon>Actinomycetota</taxon>
        <taxon>Coriobacteriia</taxon>
        <taxon>Eggerthellales</taxon>
        <taxon>Eggerthellaceae</taxon>
        <taxon>Slackia</taxon>
    </lineage>
</organism>
<dbReference type="Proteomes" id="UP000006001">
    <property type="component" value="Unassembled WGS sequence"/>
</dbReference>
<proteinExistence type="predicted"/>